<feature type="domain" description="Transcription factor NusA first KH" evidence="10">
    <location>
        <begin position="207"/>
        <end position="284"/>
    </location>
</feature>
<evidence type="ECO:0000256" key="5">
    <source>
        <dbReference type="ARBA" id="ARBA00023015"/>
    </source>
</evidence>
<evidence type="ECO:0000256" key="1">
    <source>
        <dbReference type="ARBA" id="ARBA00022472"/>
    </source>
</evidence>
<keyword evidence="13" id="KW-1185">Reference proteome</keyword>
<evidence type="ECO:0000256" key="4">
    <source>
        <dbReference type="ARBA" id="ARBA00022884"/>
    </source>
</evidence>
<evidence type="ECO:0000256" key="3">
    <source>
        <dbReference type="ARBA" id="ARBA00022814"/>
    </source>
</evidence>
<dbReference type="Pfam" id="PF26594">
    <property type="entry name" value="KH_NusA_2nd"/>
    <property type="match status" value="1"/>
</dbReference>
<feature type="domain" description="NusA-like second KH" evidence="11">
    <location>
        <begin position="288"/>
        <end position="350"/>
    </location>
</feature>
<evidence type="ECO:0000256" key="7">
    <source>
        <dbReference type="HAMAP-Rule" id="MF_00945"/>
    </source>
</evidence>
<keyword evidence="6 7" id="KW-0804">Transcription</keyword>
<keyword evidence="3 7" id="KW-0889">Transcription antitermination</keyword>
<dbReference type="CDD" id="cd02134">
    <property type="entry name" value="KH-II_NusA_rpt1"/>
    <property type="match status" value="1"/>
</dbReference>
<proteinExistence type="inferred from homology"/>
<feature type="region of interest" description="Disordered" evidence="8">
    <location>
        <begin position="419"/>
        <end position="453"/>
    </location>
</feature>
<dbReference type="Gene3D" id="2.40.50.140">
    <property type="entry name" value="Nucleic acid-binding proteins"/>
    <property type="match status" value="1"/>
</dbReference>
<dbReference type="Gene3D" id="3.30.1480.10">
    <property type="entry name" value="NusA, N-terminal domain"/>
    <property type="match status" value="1"/>
</dbReference>
<protein>
    <recommendedName>
        <fullName evidence="7">Transcription termination/antitermination protein NusA</fullName>
    </recommendedName>
</protein>
<dbReference type="InterPro" id="IPR036555">
    <property type="entry name" value="NusA_N_sf"/>
</dbReference>
<dbReference type="CDD" id="cd22529">
    <property type="entry name" value="KH-II_NusA_rpt2"/>
    <property type="match status" value="1"/>
</dbReference>
<dbReference type="Proteomes" id="UP000244905">
    <property type="component" value="Unassembled WGS sequence"/>
</dbReference>
<gene>
    <name evidence="7" type="primary">nusA</name>
    <name evidence="12" type="ORF">C5O23_08120</name>
</gene>
<accession>A0A2V1IJL3</accession>
<name>A0A2V1IJL3_9BACT</name>
<dbReference type="Gene3D" id="3.30.300.20">
    <property type="match status" value="2"/>
</dbReference>
<dbReference type="GeneID" id="82526310"/>
<feature type="domain" description="Transcription factor NusA N-terminal" evidence="9">
    <location>
        <begin position="10"/>
        <end position="132"/>
    </location>
</feature>
<comment type="subunit">
    <text evidence="7">Monomer. Binds directly to the core enzyme of the DNA-dependent RNA polymerase and to nascent RNA.</text>
</comment>
<dbReference type="InterPro" id="IPR012340">
    <property type="entry name" value="NA-bd_OB-fold"/>
</dbReference>
<comment type="subcellular location">
    <subcellularLocation>
        <location evidence="7">Cytoplasm</location>
    </subcellularLocation>
</comment>
<comment type="function">
    <text evidence="7">Participates in both transcription termination and antitermination.</text>
</comment>
<dbReference type="GO" id="GO:0003700">
    <property type="term" value="F:DNA-binding transcription factor activity"/>
    <property type="evidence" value="ECO:0007669"/>
    <property type="project" value="InterPro"/>
</dbReference>
<keyword evidence="2 7" id="KW-0963">Cytoplasm</keyword>
<dbReference type="RefSeq" id="WP_107032450.1">
    <property type="nucleotide sequence ID" value="NZ_CAOLBL010000027.1"/>
</dbReference>
<dbReference type="SUPFAM" id="SSF50249">
    <property type="entry name" value="Nucleic acid-binding proteins"/>
    <property type="match status" value="1"/>
</dbReference>
<dbReference type="GO" id="GO:0005829">
    <property type="term" value="C:cytosol"/>
    <property type="evidence" value="ECO:0007669"/>
    <property type="project" value="TreeGrafter"/>
</dbReference>
<sequence>MARKEEAPNMVERFAEFKELKNIDKTTMISVLEESFRNVLAKMFGTDENLDVIMNPDKGDVQIFQNLEVVPDGEVTNPNLQISLTDARADDDPDVEIGEEHTKEIFFADFGRRAILNLRQTLQSKILDLQKEAIYTKFKELEGQLVSGEVYQTWSRETLLLDDEKNELLLPKSESIPGDFFRKGENVLAVIANVDNKNNNPKITVSRTNETFLRRLFEREVPEIVDGLINIRAVARIPGERAKIAVESFDDRIDPVGACVGVKGSRIHGIVRELRNENIDVINYTANPQLFIQRALSPAKISSIHLDEEEKKAEVFLHPEEVSLAIGKGGLNIKLASMLTGYVIDVYRDSPEEIDEDIYLDEFKDEIDGWVIDALKDMGCITAKSVLRTPRQELIDKADLEEDTVDNVIRILSAEFEDEAPAAPAEAPAAEEAAPSAEAAVSAEEAPAEEPAE</sequence>
<dbReference type="InterPro" id="IPR058582">
    <property type="entry name" value="KH_NusA_2nd"/>
</dbReference>
<dbReference type="EMBL" id="PUEC01000017">
    <property type="protein sequence ID" value="PWB01899.1"/>
    <property type="molecule type" value="Genomic_DNA"/>
</dbReference>
<dbReference type="PANTHER" id="PTHR22648:SF0">
    <property type="entry name" value="TRANSCRIPTION TERMINATION_ANTITERMINATION PROTEIN NUSA"/>
    <property type="match status" value="1"/>
</dbReference>
<dbReference type="FunFam" id="3.30.300.20:FF:000013">
    <property type="entry name" value="Transcription termination/antitermination protein NusA"/>
    <property type="match status" value="1"/>
</dbReference>
<dbReference type="GO" id="GO:0031564">
    <property type="term" value="P:transcription antitermination"/>
    <property type="evidence" value="ECO:0007669"/>
    <property type="project" value="UniProtKB-UniRule"/>
</dbReference>
<dbReference type="PANTHER" id="PTHR22648">
    <property type="entry name" value="TRANSCRIPTION TERMINATION FACTOR NUSA"/>
    <property type="match status" value="1"/>
</dbReference>
<comment type="caution">
    <text evidence="12">The sequence shown here is derived from an EMBL/GenBank/DDBJ whole genome shotgun (WGS) entry which is preliminary data.</text>
</comment>
<comment type="similarity">
    <text evidence="7">Belongs to the NusA family.</text>
</comment>
<keyword evidence="4 7" id="KW-0694">RNA-binding</keyword>
<dbReference type="HAMAP" id="MF_00945_B">
    <property type="entry name" value="NusA_B"/>
    <property type="match status" value="1"/>
</dbReference>
<dbReference type="Pfam" id="PF13184">
    <property type="entry name" value="KH_NusA_1st"/>
    <property type="match status" value="1"/>
</dbReference>
<dbReference type="SUPFAM" id="SSF69705">
    <property type="entry name" value="Transcription factor NusA, N-terminal domain"/>
    <property type="match status" value="1"/>
</dbReference>
<dbReference type="InterPro" id="IPR015946">
    <property type="entry name" value="KH_dom-like_a/b"/>
</dbReference>
<evidence type="ECO:0000256" key="8">
    <source>
        <dbReference type="SAM" id="MobiDB-lite"/>
    </source>
</evidence>
<evidence type="ECO:0000256" key="6">
    <source>
        <dbReference type="ARBA" id="ARBA00023163"/>
    </source>
</evidence>
<evidence type="ECO:0000313" key="12">
    <source>
        <dbReference type="EMBL" id="PWB01899.1"/>
    </source>
</evidence>
<dbReference type="InterPro" id="IPR030842">
    <property type="entry name" value="TF_NusA_bacterial"/>
</dbReference>
<dbReference type="NCBIfam" id="TIGR01953">
    <property type="entry name" value="NusA"/>
    <property type="match status" value="1"/>
</dbReference>
<dbReference type="AlphaFoldDB" id="A0A2V1IJL3"/>
<dbReference type="InterPro" id="IPR013735">
    <property type="entry name" value="TF_NusA_N"/>
</dbReference>
<keyword evidence="5 7" id="KW-0805">Transcription regulation</keyword>
<evidence type="ECO:0000256" key="2">
    <source>
        <dbReference type="ARBA" id="ARBA00022490"/>
    </source>
</evidence>
<reference evidence="13" key="1">
    <citation type="submission" date="2018-02" db="EMBL/GenBank/DDBJ databases">
        <authorList>
            <person name="Clavel T."/>
            <person name="Strowig T."/>
        </authorList>
    </citation>
    <scope>NUCLEOTIDE SEQUENCE [LARGE SCALE GENOMIC DNA]</scope>
    <source>
        <strain evidence="13">DSM 103720</strain>
    </source>
</reference>
<dbReference type="InterPro" id="IPR009019">
    <property type="entry name" value="KH_sf_prok-type"/>
</dbReference>
<dbReference type="Pfam" id="PF08529">
    <property type="entry name" value="NusA_N"/>
    <property type="match status" value="1"/>
</dbReference>
<dbReference type="FunFam" id="3.30.300.20:FF:000002">
    <property type="entry name" value="Transcription termination/antitermination protein NusA"/>
    <property type="match status" value="1"/>
</dbReference>
<evidence type="ECO:0000259" key="9">
    <source>
        <dbReference type="Pfam" id="PF08529"/>
    </source>
</evidence>
<evidence type="ECO:0000259" key="11">
    <source>
        <dbReference type="Pfam" id="PF26594"/>
    </source>
</evidence>
<dbReference type="InterPro" id="IPR010213">
    <property type="entry name" value="TF_NusA"/>
</dbReference>
<dbReference type="InterPro" id="IPR025249">
    <property type="entry name" value="TF_NusA_KH_1st"/>
</dbReference>
<evidence type="ECO:0000313" key="13">
    <source>
        <dbReference type="Proteomes" id="UP000244905"/>
    </source>
</evidence>
<keyword evidence="1 7" id="KW-0806">Transcription termination</keyword>
<evidence type="ECO:0000259" key="10">
    <source>
        <dbReference type="Pfam" id="PF13184"/>
    </source>
</evidence>
<dbReference type="GO" id="GO:0006353">
    <property type="term" value="P:DNA-templated transcription termination"/>
    <property type="evidence" value="ECO:0007669"/>
    <property type="project" value="UniProtKB-UniRule"/>
</dbReference>
<dbReference type="GO" id="GO:0003723">
    <property type="term" value="F:RNA binding"/>
    <property type="evidence" value="ECO:0007669"/>
    <property type="project" value="UniProtKB-UniRule"/>
</dbReference>
<dbReference type="SUPFAM" id="SSF54814">
    <property type="entry name" value="Prokaryotic type KH domain (KH-domain type II)"/>
    <property type="match status" value="2"/>
</dbReference>
<feature type="compositionally biased region" description="Low complexity" evidence="8">
    <location>
        <begin position="421"/>
        <end position="445"/>
    </location>
</feature>
<organism evidence="12 13">
    <name type="scientific">Duncaniella muris</name>
    <dbReference type="NCBI Taxonomy" id="2094150"/>
    <lineage>
        <taxon>Bacteria</taxon>
        <taxon>Pseudomonadati</taxon>
        <taxon>Bacteroidota</taxon>
        <taxon>Bacteroidia</taxon>
        <taxon>Bacteroidales</taxon>
        <taxon>Muribaculaceae</taxon>
        <taxon>Duncaniella</taxon>
    </lineage>
</organism>